<dbReference type="AlphaFoldDB" id="A0A1E3QHC3"/>
<dbReference type="RefSeq" id="XP_018982326.1">
    <property type="nucleotide sequence ID" value="XM_019130172.1"/>
</dbReference>
<dbReference type="CDD" id="cd06186">
    <property type="entry name" value="NOX_Duox_like_FAD_NADP"/>
    <property type="match status" value="1"/>
</dbReference>
<dbReference type="Gene3D" id="3.40.50.80">
    <property type="entry name" value="Nucleotide-binding domain of ferredoxin-NADP reductase (FNR) module"/>
    <property type="match status" value="1"/>
</dbReference>
<dbReference type="Pfam" id="PF01794">
    <property type="entry name" value="Ferric_reduct"/>
    <property type="match status" value="1"/>
</dbReference>
<reference evidence="21" key="1">
    <citation type="submission" date="2016-05" db="EMBL/GenBank/DDBJ databases">
        <title>Comparative genomics of biotechnologically important yeasts.</title>
        <authorList>
            <consortium name="DOE Joint Genome Institute"/>
            <person name="Riley R."/>
            <person name="Haridas S."/>
            <person name="Wolfe K.H."/>
            <person name="Lopes M.R."/>
            <person name="Hittinger C.T."/>
            <person name="Goker M."/>
            <person name="Salamov A."/>
            <person name="Wisecaver J."/>
            <person name="Long T.M."/>
            <person name="Aerts A.L."/>
            <person name="Barry K."/>
            <person name="Choi C."/>
            <person name="Clum A."/>
            <person name="Coughlan A.Y."/>
            <person name="Deshpande S."/>
            <person name="Douglass A.P."/>
            <person name="Hanson S.J."/>
            <person name="Klenk H.-P."/>
            <person name="Labutti K."/>
            <person name="Lapidus A."/>
            <person name="Lindquist E."/>
            <person name="Lipzen A."/>
            <person name="Meier-Kolthoff J.P."/>
            <person name="Ohm R.A."/>
            <person name="Otillar R.P."/>
            <person name="Pangilinan J."/>
            <person name="Peng Y."/>
            <person name="Rokas A."/>
            <person name="Rosa C.A."/>
            <person name="Scheuner C."/>
            <person name="Sibirny A.A."/>
            <person name="Slot J.C."/>
            <person name="Stielow J.B."/>
            <person name="Sun H."/>
            <person name="Kurtzman C.P."/>
            <person name="Blackwell M."/>
            <person name="Grigoriev I.V."/>
            <person name="Jeffries T.W."/>
        </authorList>
    </citation>
    <scope>NUCLEOTIDE SEQUENCE [LARGE SCALE GENOMIC DNA]</scope>
    <source>
        <strain evidence="21">NRRL Y-12698</strain>
    </source>
</reference>
<keyword evidence="5" id="KW-1003">Cell membrane</keyword>
<evidence type="ECO:0000256" key="1">
    <source>
        <dbReference type="ARBA" id="ARBA00004651"/>
    </source>
</evidence>
<proteinExistence type="inferred from homology"/>
<feature type="transmembrane region" description="Helical" evidence="17">
    <location>
        <begin position="149"/>
        <end position="174"/>
    </location>
</feature>
<accession>A0A1E3QHC3</accession>
<dbReference type="InterPro" id="IPR013112">
    <property type="entry name" value="FAD-bd_8"/>
</dbReference>
<evidence type="ECO:0000256" key="12">
    <source>
        <dbReference type="ARBA" id="ARBA00023065"/>
    </source>
</evidence>
<dbReference type="Proteomes" id="UP000094336">
    <property type="component" value="Unassembled WGS sequence"/>
</dbReference>
<keyword evidence="9" id="KW-0249">Electron transport</keyword>
<dbReference type="PANTHER" id="PTHR32361">
    <property type="entry name" value="FERRIC/CUPRIC REDUCTASE TRANSMEMBRANE COMPONENT"/>
    <property type="match status" value="1"/>
</dbReference>
<dbReference type="GO" id="GO:0006826">
    <property type="term" value="P:iron ion transport"/>
    <property type="evidence" value="ECO:0007669"/>
    <property type="project" value="TreeGrafter"/>
</dbReference>
<dbReference type="GeneID" id="30148025"/>
<dbReference type="GO" id="GO:0005886">
    <property type="term" value="C:plasma membrane"/>
    <property type="evidence" value="ECO:0007669"/>
    <property type="project" value="UniProtKB-SubCell"/>
</dbReference>
<feature type="transmembrane region" description="Helical" evidence="17">
    <location>
        <begin position="269"/>
        <end position="291"/>
    </location>
</feature>
<dbReference type="EMBL" id="KV454444">
    <property type="protein sequence ID" value="ODQ76998.1"/>
    <property type="molecule type" value="Genomic_DNA"/>
</dbReference>
<evidence type="ECO:0000256" key="8">
    <source>
        <dbReference type="ARBA" id="ARBA00022827"/>
    </source>
</evidence>
<evidence type="ECO:0000256" key="15">
    <source>
        <dbReference type="ARBA" id="ARBA00048483"/>
    </source>
</evidence>
<evidence type="ECO:0000256" key="7">
    <source>
        <dbReference type="ARBA" id="ARBA00022692"/>
    </source>
</evidence>
<feature type="transmembrane region" description="Helical" evidence="17">
    <location>
        <begin position="344"/>
        <end position="366"/>
    </location>
</feature>
<keyword evidence="6" id="KW-0285">Flavoprotein</keyword>
<evidence type="ECO:0000256" key="13">
    <source>
        <dbReference type="ARBA" id="ARBA00023136"/>
    </source>
</evidence>
<dbReference type="PANTHER" id="PTHR32361:SF9">
    <property type="entry name" value="FERRIC REDUCTASE TRANSMEMBRANE COMPONENT 3-RELATED"/>
    <property type="match status" value="1"/>
</dbReference>
<comment type="catalytic activity">
    <reaction evidence="15">
        <text>2 a Fe(II)-siderophore + NADP(+) + H(+) = 2 a Fe(III)-siderophore + NADPH</text>
        <dbReference type="Rhea" id="RHEA:28795"/>
        <dbReference type="Rhea" id="RHEA-COMP:11342"/>
        <dbReference type="Rhea" id="RHEA-COMP:11344"/>
        <dbReference type="ChEBI" id="CHEBI:15378"/>
        <dbReference type="ChEBI" id="CHEBI:29033"/>
        <dbReference type="ChEBI" id="CHEBI:29034"/>
        <dbReference type="ChEBI" id="CHEBI:57783"/>
        <dbReference type="ChEBI" id="CHEBI:58349"/>
        <dbReference type="EC" id="1.16.1.9"/>
    </reaction>
</comment>
<feature type="domain" description="FAD-binding FR-type" evidence="19">
    <location>
        <begin position="407"/>
        <end position="524"/>
    </location>
</feature>
<dbReference type="GO" id="GO:0015677">
    <property type="term" value="P:copper ion import"/>
    <property type="evidence" value="ECO:0007669"/>
    <property type="project" value="TreeGrafter"/>
</dbReference>
<evidence type="ECO:0000259" key="19">
    <source>
        <dbReference type="PROSITE" id="PS51384"/>
    </source>
</evidence>
<comment type="subcellular location">
    <subcellularLocation>
        <location evidence="1">Cell membrane</location>
        <topology evidence="1">Multi-pass membrane protein</topology>
    </subcellularLocation>
</comment>
<keyword evidence="13 17" id="KW-0472">Membrane</keyword>
<dbReference type="InterPro" id="IPR013121">
    <property type="entry name" value="Fe_red_NAD-bd_6"/>
</dbReference>
<dbReference type="GO" id="GO:0052851">
    <property type="term" value="F:ferric-chelate reductase (NADPH) activity"/>
    <property type="evidence" value="ECO:0007669"/>
    <property type="project" value="UniProtKB-EC"/>
</dbReference>
<dbReference type="SUPFAM" id="SSF52343">
    <property type="entry name" value="Ferredoxin reductase-like, C-terminal NADP-linked domain"/>
    <property type="match status" value="1"/>
</dbReference>
<keyword evidence="4" id="KW-0813">Transport</keyword>
<keyword evidence="21" id="KW-1185">Reference proteome</keyword>
<evidence type="ECO:0000256" key="2">
    <source>
        <dbReference type="ARBA" id="ARBA00006278"/>
    </source>
</evidence>
<feature type="transmembrane region" description="Helical" evidence="17">
    <location>
        <begin position="312"/>
        <end position="332"/>
    </location>
</feature>
<comment type="similarity">
    <text evidence="2">Belongs to the ferric reductase (FRE) family.</text>
</comment>
<evidence type="ECO:0000256" key="3">
    <source>
        <dbReference type="ARBA" id="ARBA00012668"/>
    </source>
</evidence>
<dbReference type="SFLD" id="SFLDS00052">
    <property type="entry name" value="Ferric_Reductase_Domain"/>
    <property type="match status" value="1"/>
</dbReference>
<keyword evidence="8" id="KW-0274">FAD</keyword>
<dbReference type="InterPro" id="IPR013130">
    <property type="entry name" value="Fe3_Rdtase_TM_dom"/>
</dbReference>
<keyword evidence="7 17" id="KW-0812">Transmembrane</keyword>
<keyword evidence="11" id="KW-0560">Oxidoreductase</keyword>
<feature type="signal peptide" evidence="18">
    <location>
        <begin position="1"/>
        <end position="17"/>
    </location>
</feature>
<dbReference type="InterPro" id="IPR017927">
    <property type="entry name" value="FAD-bd_FR_type"/>
</dbReference>
<evidence type="ECO:0000256" key="17">
    <source>
        <dbReference type="SAM" id="Phobius"/>
    </source>
</evidence>
<dbReference type="Pfam" id="PF08022">
    <property type="entry name" value="FAD_binding_8"/>
    <property type="match status" value="1"/>
</dbReference>
<feature type="transmembrane region" description="Helical" evidence="17">
    <location>
        <begin position="373"/>
        <end position="393"/>
    </location>
</feature>
<dbReference type="InterPro" id="IPR039261">
    <property type="entry name" value="FNR_nucleotide-bd"/>
</dbReference>
<dbReference type="InterPro" id="IPR051410">
    <property type="entry name" value="Ferric/Cupric_Reductase"/>
</dbReference>
<evidence type="ECO:0000313" key="20">
    <source>
        <dbReference type="EMBL" id="ODQ76998.1"/>
    </source>
</evidence>
<dbReference type="PROSITE" id="PS51384">
    <property type="entry name" value="FAD_FR"/>
    <property type="match status" value="1"/>
</dbReference>
<evidence type="ECO:0000256" key="18">
    <source>
        <dbReference type="SAM" id="SignalP"/>
    </source>
</evidence>
<evidence type="ECO:0000256" key="4">
    <source>
        <dbReference type="ARBA" id="ARBA00022448"/>
    </source>
</evidence>
<dbReference type="EC" id="1.16.1.9" evidence="3"/>
<sequence>MAIAIIAVLLSSTAVQAKYHTYTASEHKVLACKNTLDNAARFCEGRNRDYKCVCTNSVDLGSVLYCIKDNDWYDDGTIAFLRNSCNAFAAKELADNYFDLAYENATKYIITPDKSFNKTLITHVPITVKKSLVVTRREANMERFKNYDWGMFLGGGFVAFMGFVMLVSCIANWGMLIFPSFTQKICNGTISKAYRKYVTLPATFKKSRNVPLMFLGVPVGLVPTRLESIVVALLYVYMLLACAVDYRHVDNNPIWKRPMGEIGREVGDRTGILALFTYPLLIIFAGRNNILLWVTRWNFSVFNCYHRHLGRIYFLVTIAHAIGMSLTQLASSMDRYKATMLANYVIWGTIATAFMGFLCVQGMLVLRRKSYELFLATHILFAIFVLVGTHIHLVPFGYENFTWACAGLWVFDRFIRLARLVGYGIKTATVTLKADETFKVTVAKPTYWKAGPGQYAYVTFFRASCFWQSHPFTIMSEDENNITFAIKVKGGFSHGIYKHLASMPGQTAQIKVAIEGPYGFASPTSKYDQSLLLASGNGIPGLYDHAISLVQSDHGKQSVKLVWVARNWKSLSWMYEELVLLKGTKVETIIYITRPESGIEEAWGTSSASSANEDKKEDENSAENNLNNLKSSLSHIQFVEGRPDMEALVRDEITVASGSLAVVACGHDGAVDDARYTVAHNLDKSAHRVDFFEELQVWT</sequence>
<evidence type="ECO:0000256" key="11">
    <source>
        <dbReference type="ARBA" id="ARBA00023002"/>
    </source>
</evidence>
<keyword evidence="14" id="KW-0325">Glycoprotein</keyword>
<organism evidence="20 21">
    <name type="scientific">Babjeviella inositovora NRRL Y-12698</name>
    <dbReference type="NCBI Taxonomy" id="984486"/>
    <lineage>
        <taxon>Eukaryota</taxon>
        <taxon>Fungi</taxon>
        <taxon>Dikarya</taxon>
        <taxon>Ascomycota</taxon>
        <taxon>Saccharomycotina</taxon>
        <taxon>Pichiomycetes</taxon>
        <taxon>Serinales incertae sedis</taxon>
        <taxon>Babjeviella</taxon>
    </lineage>
</organism>
<name>A0A1E3QHC3_9ASCO</name>
<evidence type="ECO:0000256" key="16">
    <source>
        <dbReference type="SAM" id="MobiDB-lite"/>
    </source>
</evidence>
<dbReference type="SUPFAM" id="SSF63380">
    <property type="entry name" value="Riboflavin synthase domain-like"/>
    <property type="match status" value="1"/>
</dbReference>
<dbReference type="InterPro" id="IPR017938">
    <property type="entry name" value="Riboflavin_synthase-like_b-brl"/>
</dbReference>
<evidence type="ECO:0000256" key="10">
    <source>
        <dbReference type="ARBA" id="ARBA00022989"/>
    </source>
</evidence>
<dbReference type="Pfam" id="PF08030">
    <property type="entry name" value="NAD_binding_6"/>
    <property type="match status" value="1"/>
</dbReference>
<evidence type="ECO:0000256" key="6">
    <source>
        <dbReference type="ARBA" id="ARBA00022630"/>
    </source>
</evidence>
<keyword evidence="12" id="KW-0406">Ion transport</keyword>
<evidence type="ECO:0000256" key="5">
    <source>
        <dbReference type="ARBA" id="ARBA00022475"/>
    </source>
</evidence>
<dbReference type="SFLD" id="SFLDG01168">
    <property type="entry name" value="Ferric_reductase_subgroup_(FRE"/>
    <property type="match status" value="1"/>
</dbReference>
<gene>
    <name evidence="20" type="ORF">BABINDRAFT_163898</name>
</gene>
<dbReference type="OrthoDB" id="4494341at2759"/>
<feature type="chain" id="PRO_5009134241" description="ferric-chelate reductase (NADPH)" evidence="18">
    <location>
        <begin position="18"/>
        <end position="699"/>
    </location>
</feature>
<keyword evidence="18" id="KW-0732">Signal</keyword>
<evidence type="ECO:0000256" key="14">
    <source>
        <dbReference type="ARBA" id="ARBA00023180"/>
    </source>
</evidence>
<evidence type="ECO:0000256" key="9">
    <source>
        <dbReference type="ARBA" id="ARBA00022982"/>
    </source>
</evidence>
<keyword evidence="10 17" id="KW-1133">Transmembrane helix</keyword>
<dbReference type="STRING" id="984486.A0A1E3QHC3"/>
<dbReference type="GO" id="GO:0006879">
    <property type="term" value="P:intracellular iron ion homeostasis"/>
    <property type="evidence" value="ECO:0007669"/>
    <property type="project" value="TreeGrafter"/>
</dbReference>
<evidence type="ECO:0000313" key="21">
    <source>
        <dbReference type="Proteomes" id="UP000094336"/>
    </source>
</evidence>
<protein>
    <recommendedName>
        <fullName evidence="3">ferric-chelate reductase (NADPH)</fullName>
        <ecNumber evidence="3">1.16.1.9</ecNumber>
    </recommendedName>
</protein>
<feature type="region of interest" description="Disordered" evidence="16">
    <location>
        <begin position="602"/>
        <end position="622"/>
    </location>
</feature>